<accession>A0AA36JHM0</accession>
<feature type="transmembrane region" description="Helical" evidence="2">
    <location>
        <begin position="86"/>
        <end position="105"/>
    </location>
</feature>
<dbReference type="SUPFAM" id="SSF50814">
    <property type="entry name" value="Lipocalins"/>
    <property type="match status" value="1"/>
</dbReference>
<dbReference type="InterPro" id="IPR012674">
    <property type="entry name" value="Calycin"/>
</dbReference>
<evidence type="ECO:0000313" key="3">
    <source>
        <dbReference type="EMBL" id="CAJ1406367.1"/>
    </source>
</evidence>
<dbReference type="Gene3D" id="2.40.128.20">
    <property type="match status" value="1"/>
</dbReference>
<evidence type="ECO:0000256" key="1">
    <source>
        <dbReference type="SAM" id="MobiDB-lite"/>
    </source>
</evidence>
<sequence>MACPKVKNWRYLKKLYPLLQRLEKSRRQSILLGLFSEVQRRLLECWLLRCLGEGGKFQHVTLRGSISDEFSLNKFGELAKPGAAKVATLCAILAVCVTFCLYHYYADAILRSRPQKEAEDPKEVEKAREPDAAATPALVRPERKKASEKPCCCGGLKLLQERLAGRTDRTPKARPNFSGSWKCVGADGDLDGLYASMGLGYFARCAMERLQWGKGQLTRTYEHQGEHVKLTQRAADETTQEFDINGQPQKVQQGDGVVIQTTCWDEKEEGVLIMETKDLLGCKPKTWTTTRQYLQDNQLVVEVLGADGHRATWTYQRED</sequence>
<dbReference type="EMBL" id="CAUJNA010003627">
    <property type="protein sequence ID" value="CAJ1406367.1"/>
    <property type="molecule type" value="Genomic_DNA"/>
</dbReference>
<protein>
    <submittedName>
        <fullName evidence="3">Uncharacterized protein</fullName>
    </submittedName>
</protein>
<feature type="compositionally biased region" description="Basic and acidic residues" evidence="1">
    <location>
        <begin position="119"/>
        <end position="131"/>
    </location>
</feature>
<keyword evidence="2" id="KW-0472">Membrane</keyword>
<proteinExistence type="predicted"/>
<organism evidence="3 4">
    <name type="scientific">Effrenium voratum</name>
    <dbReference type="NCBI Taxonomy" id="2562239"/>
    <lineage>
        <taxon>Eukaryota</taxon>
        <taxon>Sar</taxon>
        <taxon>Alveolata</taxon>
        <taxon>Dinophyceae</taxon>
        <taxon>Suessiales</taxon>
        <taxon>Symbiodiniaceae</taxon>
        <taxon>Effrenium</taxon>
    </lineage>
</organism>
<dbReference type="AlphaFoldDB" id="A0AA36JHM0"/>
<gene>
    <name evidence="3" type="ORF">EVOR1521_LOCUS28349</name>
</gene>
<keyword evidence="4" id="KW-1185">Reference proteome</keyword>
<evidence type="ECO:0000313" key="4">
    <source>
        <dbReference type="Proteomes" id="UP001178507"/>
    </source>
</evidence>
<name>A0AA36JHM0_9DINO</name>
<dbReference type="Proteomes" id="UP001178507">
    <property type="component" value="Unassembled WGS sequence"/>
</dbReference>
<keyword evidence="2" id="KW-0812">Transmembrane</keyword>
<feature type="region of interest" description="Disordered" evidence="1">
    <location>
        <begin position="119"/>
        <end position="142"/>
    </location>
</feature>
<keyword evidence="2" id="KW-1133">Transmembrane helix</keyword>
<evidence type="ECO:0000256" key="2">
    <source>
        <dbReference type="SAM" id="Phobius"/>
    </source>
</evidence>
<comment type="caution">
    <text evidence="3">The sequence shown here is derived from an EMBL/GenBank/DDBJ whole genome shotgun (WGS) entry which is preliminary data.</text>
</comment>
<reference evidence="3" key="1">
    <citation type="submission" date="2023-08" db="EMBL/GenBank/DDBJ databases">
        <authorList>
            <person name="Chen Y."/>
            <person name="Shah S."/>
            <person name="Dougan E. K."/>
            <person name="Thang M."/>
            <person name="Chan C."/>
        </authorList>
    </citation>
    <scope>NUCLEOTIDE SEQUENCE</scope>
</reference>